<dbReference type="FunFam" id="3.40.50.1360:FF:000003">
    <property type="entry name" value="Glucosamine-6-phosphate deaminase"/>
    <property type="match status" value="1"/>
</dbReference>
<comment type="caution">
    <text evidence="4">Lacks conserved residue(s) required for the propagation of feature annotation.</text>
</comment>
<feature type="active site" description="For ring-opening step" evidence="4">
    <location>
        <position position="143"/>
    </location>
</feature>
<dbReference type="UniPathway" id="UPA00629">
    <property type="reaction ID" value="UER00684"/>
</dbReference>
<keyword evidence="2 4" id="KW-0378">Hydrolase</keyword>
<comment type="activity regulation">
    <text evidence="4">Allosterically activated by N-acetylglucosamine 6-phosphate (GlcNAc6P).</text>
</comment>
<proteinExistence type="inferred from homology"/>
<feature type="site" description="Part of the allosteric site" evidence="4">
    <location>
        <position position="146"/>
    </location>
</feature>
<comment type="function">
    <text evidence="4">Catalyzes the reversible isomerization-deamination of glucosamine 6-phosphate (GlcN6P) to form fructose 6-phosphate (Fru6P) and ammonium ion.</text>
</comment>
<dbReference type="InterPro" id="IPR037171">
    <property type="entry name" value="NagB/RpiA_transferase-like"/>
</dbReference>
<dbReference type="STRING" id="1121387.GCA_000429885_01409"/>
<comment type="similarity">
    <text evidence="4">Belongs to the glucosamine/galactosamine-6-phosphate isomerase family. NagB subfamily.</text>
</comment>
<dbReference type="GeneID" id="63458603"/>
<feature type="domain" description="Glucosamine/galactosamine-6-phosphate isomerase" evidence="5">
    <location>
        <begin position="9"/>
        <end position="227"/>
    </location>
</feature>
<reference evidence="6 7" key="1">
    <citation type="submission" date="2017-06" db="EMBL/GenBank/DDBJ databases">
        <authorList>
            <consortium name="Pathogen Informatics"/>
        </authorList>
    </citation>
    <scope>NUCLEOTIDE SEQUENCE [LARGE SCALE GENOMIC DNA]</scope>
    <source>
        <strain evidence="6 7">NCTC13039</strain>
    </source>
</reference>
<evidence type="ECO:0000256" key="4">
    <source>
        <dbReference type="HAMAP-Rule" id="MF_01241"/>
    </source>
</evidence>
<evidence type="ECO:0000256" key="2">
    <source>
        <dbReference type="ARBA" id="ARBA00022801"/>
    </source>
</evidence>
<dbReference type="NCBIfam" id="NF001684">
    <property type="entry name" value="PRK00443.1-4"/>
    <property type="match status" value="1"/>
</dbReference>
<dbReference type="AlphaFoldDB" id="A0A239V6K7"/>
<dbReference type="Proteomes" id="UP000242637">
    <property type="component" value="Chromosome 1"/>
</dbReference>
<evidence type="ECO:0000256" key="1">
    <source>
        <dbReference type="ARBA" id="ARBA00000644"/>
    </source>
</evidence>
<dbReference type="GO" id="GO:0005975">
    <property type="term" value="P:carbohydrate metabolic process"/>
    <property type="evidence" value="ECO:0007669"/>
    <property type="project" value="InterPro"/>
</dbReference>
<dbReference type="EC" id="3.5.99.6" evidence="4"/>
<comment type="pathway">
    <text evidence="4">Amino-sugar metabolism; N-acetylneuraminate degradation; D-fructose 6-phosphate from N-acetylneuraminate: step 5/5.</text>
</comment>
<dbReference type="CDD" id="cd01399">
    <property type="entry name" value="GlcN6P_deaminase"/>
    <property type="match status" value="1"/>
</dbReference>
<dbReference type="OrthoDB" id="9791139at2"/>
<dbReference type="Pfam" id="PF01182">
    <property type="entry name" value="Glucosamine_iso"/>
    <property type="match status" value="1"/>
</dbReference>
<name>A0A239V6K7_9MICO</name>
<feature type="active site" description="Proton acceptor; for enolization step" evidence="4">
    <location>
        <position position="67"/>
    </location>
</feature>
<dbReference type="GO" id="GO:0006046">
    <property type="term" value="P:N-acetylglucosamine catabolic process"/>
    <property type="evidence" value="ECO:0007669"/>
    <property type="project" value="UniProtKB-UniRule"/>
</dbReference>
<evidence type="ECO:0000313" key="6">
    <source>
        <dbReference type="EMBL" id="SNV17845.1"/>
    </source>
</evidence>
<dbReference type="GO" id="GO:0004342">
    <property type="term" value="F:glucosamine-6-phosphate deaminase activity"/>
    <property type="evidence" value="ECO:0007669"/>
    <property type="project" value="UniProtKB-UniRule"/>
</dbReference>
<dbReference type="InterPro" id="IPR006148">
    <property type="entry name" value="Glc/Gal-6P_isomerase"/>
</dbReference>
<feature type="active site" description="For ring-opening step" evidence="4">
    <location>
        <position position="136"/>
    </location>
</feature>
<keyword evidence="7" id="KW-1185">Reference proteome</keyword>
<comment type="catalytic activity">
    <reaction evidence="1 4">
        <text>alpha-D-glucosamine 6-phosphate + H2O = beta-D-fructose 6-phosphate + NH4(+)</text>
        <dbReference type="Rhea" id="RHEA:12172"/>
        <dbReference type="ChEBI" id="CHEBI:15377"/>
        <dbReference type="ChEBI" id="CHEBI:28938"/>
        <dbReference type="ChEBI" id="CHEBI:57634"/>
        <dbReference type="ChEBI" id="CHEBI:75989"/>
        <dbReference type="EC" id="3.5.99.6"/>
    </reaction>
</comment>
<dbReference type="InterPro" id="IPR004547">
    <property type="entry name" value="Glucosamine6P_isomerase"/>
</dbReference>
<feature type="site" description="Part of the allosteric site" evidence="4">
    <location>
        <position position="155"/>
    </location>
</feature>
<dbReference type="Gene3D" id="3.40.50.1360">
    <property type="match status" value="1"/>
</dbReference>
<organism evidence="6 7">
    <name type="scientific">Dermatophilus congolensis</name>
    <dbReference type="NCBI Taxonomy" id="1863"/>
    <lineage>
        <taxon>Bacteria</taxon>
        <taxon>Bacillati</taxon>
        <taxon>Actinomycetota</taxon>
        <taxon>Actinomycetes</taxon>
        <taxon>Micrococcales</taxon>
        <taxon>Dermatophilaceae</taxon>
        <taxon>Dermatophilus</taxon>
    </lineage>
</organism>
<dbReference type="GO" id="GO:0019262">
    <property type="term" value="P:N-acetylneuraminate catabolic process"/>
    <property type="evidence" value="ECO:0007669"/>
    <property type="project" value="UniProtKB-UniRule"/>
</dbReference>
<feature type="site" description="Part of the allosteric site" evidence="4">
    <location>
        <position position="156"/>
    </location>
</feature>
<dbReference type="GO" id="GO:0006043">
    <property type="term" value="P:glucosamine catabolic process"/>
    <property type="evidence" value="ECO:0007669"/>
    <property type="project" value="TreeGrafter"/>
</dbReference>
<evidence type="ECO:0000256" key="3">
    <source>
        <dbReference type="ARBA" id="ARBA00023277"/>
    </source>
</evidence>
<evidence type="ECO:0000313" key="7">
    <source>
        <dbReference type="Proteomes" id="UP000242637"/>
    </source>
</evidence>
<evidence type="ECO:0000259" key="5">
    <source>
        <dbReference type="Pfam" id="PF01182"/>
    </source>
</evidence>
<dbReference type="PANTHER" id="PTHR11280:SF5">
    <property type="entry name" value="GLUCOSAMINE-6-PHOSPHATE ISOMERASE"/>
    <property type="match status" value="1"/>
</dbReference>
<gene>
    <name evidence="4 6" type="primary">nagB</name>
    <name evidence="6" type="ORF">SAMEA4475696_00306</name>
</gene>
<dbReference type="HAMAP" id="MF_01241">
    <property type="entry name" value="GlcN6P_deamin"/>
    <property type="match status" value="1"/>
</dbReference>
<feature type="site" description="Part of the allosteric site" evidence="4">
    <location>
        <position position="153"/>
    </location>
</feature>
<sequence>MEVVILESAEQIGQVAADAAQALLDRSPTAVFGLATGSSPQPIYDEIVTRFQAGAVSFAHARAFTLDEYVGLPVDHPQRYRTVIEDVFTGRVDFATDAVAGPDGLASDIPAACLAYEHAIEQAGGIDLQFLGIGTDGHIGFNEPGSSLASRTRIKTLTKQTRIDNARFFNDDVDAVPTHCVTQGLGTIMQARHIILVASGCGKAEAVHHMVEGAVSASWPATVLQHHPHVTVLLDEAAASLLDRADYYRQTWTNKPSWQGI</sequence>
<dbReference type="NCBIfam" id="TIGR00502">
    <property type="entry name" value="nagB"/>
    <property type="match status" value="1"/>
</dbReference>
<dbReference type="KEGG" id="dco:SAMEA4475696_0306"/>
<protein>
    <recommendedName>
        <fullName evidence="4">Glucosamine-6-phosphate deaminase</fullName>
        <ecNumber evidence="4">3.5.99.6</ecNumber>
    </recommendedName>
    <alternativeName>
        <fullName evidence="4">GlcN6P deaminase</fullName>
        <shortName evidence="4">GNPDA</shortName>
    </alternativeName>
    <alternativeName>
        <fullName evidence="4">Glucosamine-6-phosphate isomerase</fullName>
    </alternativeName>
</protein>
<dbReference type="SUPFAM" id="SSF100950">
    <property type="entry name" value="NagB/RpiA/CoA transferase-like"/>
    <property type="match status" value="1"/>
</dbReference>
<dbReference type="InterPro" id="IPR018321">
    <property type="entry name" value="Glucosamine6P_isomerase_CS"/>
</dbReference>
<dbReference type="EMBL" id="LT906453">
    <property type="protein sequence ID" value="SNV17845.1"/>
    <property type="molecule type" value="Genomic_DNA"/>
</dbReference>
<feature type="active site" description="Proton acceptor; for ring-opening step" evidence="4">
    <location>
        <position position="138"/>
    </location>
</feature>
<accession>A0A239V6K7</accession>
<dbReference type="PROSITE" id="PS01161">
    <property type="entry name" value="GLC_GALNAC_ISOMERASE"/>
    <property type="match status" value="1"/>
</dbReference>
<dbReference type="GO" id="GO:0042802">
    <property type="term" value="F:identical protein binding"/>
    <property type="evidence" value="ECO:0007669"/>
    <property type="project" value="TreeGrafter"/>
</dbReference>
<dbReference type="RefSeq" id="WP_028327316.1">
    <property type="nucleotide sequence ID" value="NZ_LT906453.1"/>
</dbReference>
<dbReference type="PANTHER" id="PTHR11280">
    <property type="entry name" value="GLUCOSAMINE-6-PHOSPHATE ISOMERASE"/>
    <property type="match status" value="1"/>
</dbReference>
<dbReference type="GO" id="GO:0005737">
    <property type="term" value="C:cytoplasm"/>
    <property type="evidence" value="ECO:0007669"/>
    <property type="project" value="TreeGrafter"/>
</dbReference>
<keyword evidence="4" id="KW-0021">Allosteric enzyme</keyword>
<keyword evidence="3 4" id="KW-0119">Carbohydrate metabolism</keyword>